<comment type="subcellular location">
    <subcellularLocation>
        <location evidence="8">Endomembrane system</location>
        <topology evidence="8">Single-pass membrane protein</topology>
    </subcellularLocation>
    <subcellularLocation>
        <location evidence="1 9">Membrane</location>
        <topology evidence="1 9">Single-pass type I membrane protein</topology>
    </subcellularLocation>
</comment>
<dbReference type="InterPro" id="IPR015720">
    <property type="entry name" value="Emp24-like"/>
</dbReference>
<feature type="domain" description="GOLD" evidence="10">
    <location>
        <begin position="12"/>
        <end position="94"/>
    </location>
</feature>
<comment type="caution">
    <text evidence="11">The sequence shown here is derived from an EMBL/GenBank/DDBJ whole genome shotgun (WGS) entry which is preliminary data.</text>
</comment>
<reference evidence="11 12" key="1">
    <citation type="journal article" date="2015" name="Genome Biol. Evol.">
        <title>The genome of winter moth (Operophtera brumata) provides a genomic perspective on sexual dimorphism and phenology.</title>
        <authorList>
            <person name="Derks M.F."/>
            <person name="Smit S."/>
            <person name="Salis L."/>
            <person name="Schijlen E."/>
            <person name="Bossers A."/>
            <person name="Mateman C."/>
            <person name="Pijl A.S."/>
            <person name="de Ridder D."/>
            <person name="Groenen M.A."/>
            <person name="Visser M.E."/>
            <person name="Megens H.J."/>
        </authorList>
    </citation>
    <scope>NUCLEOTIDE SEQUENCE [LARGE SCALE GENOMIC DNA]</scope>
    <source>
        <strain evidence="11">WM2013NL</strain>
        <tissue evidence="11">Head and thorax</tissue>
    </source>
</reference>
<proteinExistence type="inferred from homology"/>
<evidence type="ECO:0000256" key="3">
    <source>
        <dbReference type="ARBA" id="ARBA00022473"/>
    </source>
</evidence>
<evidence type="ECO:0000256" key="5">
    <source>
        <dbReference type="ARBA" id="ARBA00022729"/>
    </source>
</evidence>
<dbReference type="PROSITE" id="PS50866">
    <property type="entry name" value="GOLD"/>
    <property type="match status" value="1"/>
</dbReference>
<protein>
    <submittedName>
        <fullName evidence="11">Transmembrane emp24 domain-containing protein</fullName>
    </submittedName>
</protein>
<dbReference type="EMBL" id="JTDY01007905">
    <property type="protein sequence ID" value="KOB64866.1"/>
    <property type="molecule type" value="Genomic_DNA"/>
</dbReference>
<keyword evidence="7" id="KW-0472">Membrane</keyword>
<dbReference type="STRING" id="104452.A0A0L7KP74"/>
<evidence type="ECO:0000259" key="10">
    <source>
        <dbReference type="PROSITE" id="PS50866"/>
    </source>
</evidence>
<keyword evidence="4 9" id="KW-0812">Transmembrane</keyword>
<accession>A0A0L7KP74</accession>
<dbReference type="Proteomes" id="UP000037510">
    <property type="component" value="Unassembled WGS sequence"/>
</dbReference>
<comment type="similarity">
    <text evidence="2 9">Belongs to the EMP24/GP25L family.</text>
</comment>
<name>A0A0L7KP74_OPEBR</name>
<sequence length="145" mass="17031">MDYKVHIDAGKEDCYYQYVQPGATFYASYQVLKGGDGMCGFAVRHPNGQIVHPYEWRQSAEYADQTSSGGYYAVCIDNQFSRFAGKMVNLYLSVIRYDMWEKYAKETSIQFVERNINDILQYQYHSRARESRDYNLLQDNNVYVM</sequence>
<keyword evidence="12" id="KW-1185">Reference proteome</keyword>
<dbReference type="SUPFAM" id="SSF101576">
    <property type="entry name" value="Supernatant protein factor (SPF), C-terminal domain"/>
    <property type="match status" value="1"/>
</dbReference>
<evidence type="ECO:0000256" key="7">
    <source>
        <dbReference type="ARBA" id="ARBA00023136"/>
    </source>
</evidence>
<keyword evidence="6" id="KW-1133">Transmembrane helix</keyword>
<keyword evidence="5" id="KW-0732">Signal</keyword>
<dbReference type="GO" id="GO:0016020">
    <property type="term" value="C:membrane"/>
    <property type="evidence" value="ECO:0007669"/>
    <property type="project" value="UniProtKB-SubCell"/>
</dbReference>
<evidence type="ECO:0000256" key="1">
    <source>
        <dbReference type="ARBA" id="ARBA00004479"/>
    </source>
</evidence>
<gene>
    <name evidence="11" type="ORF">OBRU01_23537</name>
</gene>
<evidence type="ECO:0000256" key="6">
    <source>
        <dbReference type="ARBA" id="ARBA00022989"/>
    </source>
</evidence>
<evidence type="ECO:0000256" key="4">
    <source>
        <dbReference type="ARBA" id="ARBA00022692"/>
    </source>
</evidence>
<evidence type="ECO:0000256" key="2">
    <source>
        <dbReference type="ARBA" id="ARBA00007104"/>
    </source>
</evidence>
<dbReference type="Pfam" id="PF01105">
    <property type="entry name" value="EMP24_GP25L"/>
    <property type="match status" value="1"/>
</dbReference>
<evidence type="ECO:0000256" key="9">
    <source>
        <dbReference type="RuleBase" id="RU003827"/>
    </source>
</evidence>
<keyword evidence="3" id="KW-0217">Developmental protein</keyword>
<dbReference type="SMART" id="SM01190">
    <property type="entry name" value="EMP24_GP25L"/>
    <property type="match status" value="1"/>
</dbReference>
<dbReference type="GO" id="GO:0012505">
    <property type="term" value="C:endomembrane system"/>
    <property type="evidence" value="ECO:0007669"/>
    <property type="project" value="UniProtKB-SubCell"/>
</dbReference>
<dbReference type="AlphaFoldDB" id="A0A0L7KP74"/>
<dbReference type="InterPro" id="IPR036598">
    <property type="entry name" value="GOLD_dom_sf"/>
</dbReference>
<organism evidence="11 12">
    <name type="scientific">Operophtera brumata</name>
    <name type="common">Winter moth</name>
    <name type="synonym">Phalaena brumata</name>
    <dbReference type="NCBI Taxonomy" id="104452"/>
    <lineage>
        <taxon>Eukaryota</taxon>
        <taxon>Metazoa</taxon>
        <taxon>Ecdysozoa</taxon>
        <taxon>Arthropoda</taxon>
        <taxon>Hexapoda</taxon>
        <taxon>Insecta</taxon>
        <taxon>Pterygota</taxon>
        <taxon>Neoptera</taxon>
        <taxon>Endopterygota</taxon>
        <taxon>Lepidoptera</taxon>
        <taxon>Glossata</taxon>
        <taxon>Ditrysia</taxon>
        <taxon>Geometroidea</taxon>
        <taxon>Geometridae</taxon>
        <taxon>Larentiinae</taxon>
        <taxon>Operophtera</taxon>
    </lineage>
</organism>
<evidence type="ECO:0000313" key="12">
    <source>
        <dbReference type="Proteomes" id="UP000037510"/>
    </source>
</evidence>
<evidence type="ECO:0000256" key="8">
    <source>
        <dbReference type="ARBA" id="ARBA00037847"/>
    </source>
</evidence>
<feature type="non-terminal residue" evidence="11">
    <location>
        <position position="145"/>
    </location>
</feature>
<evidence type="ECO:0000313" key="11">
    <source>
        <dbReference type="EMBL" id="KOB64866.1"/>
    </source>
</evidence>
<dbReference type="InterPro" id="IPR009038">
    <property type="entry name" value="GOLD_dom"/>
</dbReference>
<dbReference type="PANTHER" id="PTHR22811">
    <property type="entry name" value="TRANSMEMBRANE EMP24 DOMAIN-CONTAINING PROTEIN"/>
    <property type="match status" value="1"/>
</dbReference>